<dbReference type="AlphaFoldDB" id="A0AAV6JTX1"/>
<keyword evidence="1" id="KW-1133">Transmembrane helix</keyword>
<evidence type="ECO:0000313" key="3">
    <source>
        <dbReference type="Proteomes" id="UP000823749"/>
    </source>
</evidence>
<dbReference type="EMBL" id="JACTNZ010000006">
    <property type="protein sequence ID" value="KAG5543607.1"/>
    <property type="molecule type" value="Genomic_DNA"/>
</dbReference>
<dbReference type="Proteomes" id="UP000823749">
    <property type="component" value="Chromosome 6"/>
</dbReference>
<keyword evidence="1" id="KW-0472">Membrane</keyword>
<keyword evidence="1" id="KW-0812">Transmembrane</keyword>
<accession>A0AAV6JTX1</accession>
<evidence type="ECO:0000256" key="1">
    <source>
        <dbReference type="SAM" id="Phobius"/>
    </source>
</evidence>
<evidence type="ECO:0008006" key="4">
    <source>
        <dbReference type="Google" id="ProtNLM"/>
    </source>
</evidence>
<proteinExistence type="predicted"/>
<name>A0AAV6JTX1_9ERIC</name>
<feature type="transmembrane region" description="Helical" evidence="1">
    <location>
        <begin position="86"/>
        <end position="119"/>
    </location>
</feature>
<sequence length="153" mass="17636">MRLPDLRRESLERFPLTSWSRLAIQTAVRLPSDEFSPTEWKPAEKIPFGEIRTSETKRNEDVGNVSCGDEIENKGSDDRRREMRTIGIGVSIVKVYTIVVVGIVGAVCGFVCFLGMVVAKIYRDINRWDVVSWILKLLRIRLHKLNRHVNLRK</sequence>
<evidence type="ECO:0000313" key="2">
    <source>
        <dbReference type="EMBL" id="KAG5543607.1"/>
    </source>
</evidence>
<comment type="caution">
    <text evidence="2">The sequence shown here is derived from an EMBL/GenBank/DDBJ whole genome shotgun (WGS) entry which is preliminary data.</text>
</comment>
<organism evidence="2 3">
    <name type="scientific">Rhododendron griersonianum</name>
    <dbReference type="NCBI Taxonomy" id="479676"/>
    <lineage>
        <taxon>Eukaryota</taxon>
        <taxon>Viridiplantae</taxon>
        <taxon>Streptophyta</taxon>
        <taxon>Embryophyta</taxon>
        <taxon>Tracheophyta</taxon>
        <taxon>Spermatophyta</taxon>
        <taxon>Magnoliopsida</taxon>
        <taxon>eudicotyledons</taxon>
        <taxon>Gunneridae</taxon>
        <taxon>Pentapetalae</taxon>
        <taxon>asterids</taxon>
        <taxon>Ericales</taxon>
        <taxon>Ericaceae</taxon>
        <taxon>Ericoideae</taxon>
        <taxon>Rhodoreae</taxon>
        <taxon>Rhododendron</taxon>
    </lineage>
</organism>
<keyword evidence="3" id="KW-1185">Reference proteome</keyword>
<gene>
    <name evidence="2" type="ORF">RHGRI_016377</name>
</gene>
<protein>
    <recommendedName>
        <fullName evidence="4">Transmembrane protein</fullName>
    </recommendedName>
</protein>
<reference evidence="2 3" key="1">
    <citation type="submission" date="2020-08" db="EMBL/GenBank/DDBJ databases">
        <title>Plant Genome Project.</title>
        <authorList>
            <person name="Zhang R.-G."/>
        </authorList>
    </citation>
    <scope>NUCLEOTIDE SEQUENCE [LARGE SCALE GENOMIC DNA]</scope>
    <source>
        <strain evidence="2">WSP0</strain>
        <tissue evidence="2">Leaf</tissue>
    </source>
</reference>